<evidence type="ECO:0000313" key="3">
    <source>
        <dbReference type="EMBL" id="KKR04598.1"/>
    </source>
</evidence>
<dbReference type="GO" id="GO:0016758">
    <property type="term" value="F:hexosyltransferase activity"/>
    <property type="evidence" value="ECO:0007669"/>
    <property type="project" value="TreeGrafter"/>
</dbReference>
<organism evidence="3 4">
    <name type="scientific">Candidatus Uhrbacteria bacterium GW2011_GWF2_39_13</name>
    <dbReference type="NCBI Taxonomy" id="1618995"/>
    <lineage>
        <taxon>Bacteria</taxon>
        <taxon>Candidatus Uhriibacteriota</taxon>
    </lineage>
</organism>
<proteinExistence type="predicted"/>
<dbReference type="EMBL" id="LBWG01000005">
    <property type="protein sequence ID" value="KKR04598.1"/>
    <property type="molecule type" value="Genomic_DNA"/>
</dbReference>
<evidence type="ECO:0000256" key="2">
    <source>
        <dbReference type="ARBA" id="ARBA00022679"/>
    </source>
</evidence>
<dbReference type="PANTHER" id="PTHR34136">
    <property type="match status" value="1"/>
</dbReference>
<sequence length="270" mass="30911">MVHQLFGVRIDDISSVDLERLFQAWIRSDKGHVIVTPNAEFLLIAKKRDDFKILLNKSDLALADSVSLRYAVAALTNQYLLHRYPGVDLVERLCCLSEKENARTLFIGGDPGAAVEAAVRMNERFPHLDIQGIDPGQISLTEESILIPQELIQKINALKPNIIAVGLGQVKQERFIFELKNKCPSVRIWIGVGGAFEMISQQKPRAPKYFTRLGFEWLWRVLIEPKRWRRIMNAVIVFPSIVVYSTLRSRTFIQSSLRVFSEILKQIRQI</sequence>
<evidence type="ECO:0000256" key="1">
    <source>
        <dbReference type="ARBA" id="ARBA00022676"/>
    </source>
</evidence>
<dbReference type="InterPro" id="IPR004629">
    <property type="entry name" value="WecG_TagA_CpsF"/>
</dbReference>
<keyword evidence="2 3" id="KW-0808">Transferase</keyword>
<dbReference type="AlphaFoldDB" id="A0A0G0MNE0"/>
<dbReference type="Pfam" id="PF03808">
    <property type="entry name" value="Glyco_tran_WecG"/>
    <property type="match status" value="1"/>
</dbReference>
<reference evidence="3 4" key="1">
    <citation type="journal article" date="2015" name="Nature">
        <title>rRNA introns, odd ribosomes, and small enigmatic genomes across a large radiation of phyla.</title>
        <authorList>
            <person name="Brown C.T."/>
            <person name="Hug L.A."/>
            <person name="Thomas B.C."/>
            <person name="Sharon I."/>
            <person name="Castelle C.J."/>
            <person name="Singh A."/>
            <person name="Wilkins M.J."/>
            <person name="Williams K.H."/>
            <person name="Banfield J.F."/>
        </authorList>
    </citation>
    <scope>NUCLEOTIDE SEQUENCE [LARGE SCALE GENOMIC DNA]</scope>
</reference>
<comment type="caution">
    <text evidence="3">The sequence shown here is derived from an EMBL/GenBank/DDBJ whole genome shotgun (WGS) entry which is preliminary data.</text>
</comment>
<dbReference type="CDD" id="cd06533">
    <property type="entry name" value="Glyco_transf_WecG_TagA"/>
    <property type="match status" value="1"/>
</dbReference>
<dbReference type="PANTHER" id="PTHR34136:SF1">
    <property type="entry name" value="UDP-N-ACETYL-D-MANNOSAMINURONIC ACID TRANSFERASE"/>
    <property type="match status" value="1"/>
</dbReference>
<dbReference type="NCBIfam" id="TIGR00696">
    <property type="entry name" value="wecG_tagA_cpsF"/>
    <property type="match status" value="1"/>
</dbReference>
<gene>
    <name evidence="3" type="ORF">UT30_C0005G0001</name>
</gene>
<dbReference type="Proteomes" id="UP000033935">
    <property type="component" value="Unassembled WGS sequence"/>
</dbReference>
<protein>
    <submittedName>
        <fullName evidence="3">N-acetylmannosaminyltransferase TagA</fullName>
    </submittedName>
</protein>
<name>A0A0G0MNE0_9BACT</name>
<keyword evidence="1" id="KW-0328">Glycosyltransferase</keyword>
<accession>A0A0G0MNE0</accession>
<evidence type="ECO:0000313" key="4">
    <source>
        <dbReference type="Proteomes" id="UP000033935"/>
    </source>
</evidence>